<evidence type="ECO:0008006" key="4">
    <source>
        <dbReference type="Google" id="ProtNLM"/>
    </source>
</evidence>
<dbReference type="GO" id="GO:0003677">
    <property type="term" value="F:DNA binding"/>
    <property type="evidence" value="ECO:0007669"/>
    <property type="project" value="InterPro"/>
</dbReference>
<reference evidence="2 3" key="2">
    <citation type="submission" date="2017-10" db="EMBL/GenBank/DDBJ databases">
        <title>Extensive intraspecific genome diversity in a model arbuscular mycorrhizal fungus.</title>
        <authorList>
            <person name="Chen E.C.H."/>
            <person name="Morin E."/>
            <person name="Baudet D."/>
            <person name="Noel J."/>
            <person name="Ndikumana S."/>
            <person name="Charron P."/>
            <person name="St-Onge C."/>
            <person name="Giorgi J."/>
            <person name="Grigoriev I.V."/>
            <person name="Roux C."/>
            <person name="Martin F.M."/>
            <person name="Corradi N."/>
        </authorList>
    </citation>
    <scope>NUCLEOTIDE SEQUENCE [LARGE SCALE GENOMIC DNA]</scope>
    <source>
        <strain evidence="2 3">C2</strain>
    </source>
</reference>
<keyword evidence="1" id="KW-0233">DNA recombination</keyword>
<sequence>MQNIGRETQIDIPIELLSNHSGRKTATQVLQDEEIPEQAIMQLTGHKSVQGVRAYKTINEEQQLNTLKTLINITDDKLSSKQNNSSSQDNSINDNVEITKSRVPLQEISLSANSLGNEVPIFQNCSYLRWRLPMTFIGTGRLGIRRIGRFQYSNNFSTHINICKYVYIFLFALEASNKNLLALEGLELEELEDSNSFQSSNAHQCMLLGTFCNS</sequence>
<name>A0A2N1NBF5_9GLOM</name>
<organism evidence="2 3">
    <name type="scientific">Rhizophagus irregularis</name>
    <dbReference type="NCBI Taxonomy" id="588596"/>
    <lineage>
        <taxon>Eukaryota</taxon>
        <taxon>Fungi</taxon>
        <taxon>Fungi incertae sedis</taxon>
        <taxon>Mucoromycota</taxon>
        <taxon>Glomeromycotina</taxon>
        <taxon>Glomeromycetes</taxon>
        <taxon>Glomerales</taxon>
        <taxon>Glomeraceae</taxon>
        <taxon>Rhizophagus</taxon>
    </lineage>
</organism>
<evidence type="ECO:0000313" key="2">
    <source>
        <dbReference type="EMBL" id="PKK71211.1"/>
    </source>
</evidence>
<proteinExistence type="predicted"/>
<dbReference type="GO" id="GO:0006310">
    <property type="term" value="P:DNA recombination"/>
    <property type="evidence" value="ECO:0007669"/>
    <property type="project" value="UniProtKB-KW"/>
</dbReference>
<reference evidence="2 3" key="1">
    <citation type="submission" date="2016-04" db="EMBL/GenBank/DDBJ databases">
        <title>Genome analyses suggest a sexual origin of heterokaryosis in a supposedly ancient asexual fungus.</title>
        <authorList>
            <person name="Ropars J."/>
            <person name="Sedzielewska K."/>
            <person name="Noel J."/>
            <person name="Charron P."/>
            <person name="Farinelli L."/>
            <person name="Marton T."/>
            <person name="Kruger M."/>
            <person name="Pelin A."/>
            <person name="Brachmann A."/>
            <person name="Corradi N."/>
        </authorList>
    </citation>
    <scope>NUCLEOTIDE SEQUENCE [LARGE SCALE GENOMIC DNA]</scope>
    <source>
        <strain evidence="2 3">C2</strain>
    </source>
</reference>
<evidence type="ECO:0000313" key="3">
    <source>
        <dbReference type="Proteomes" id="UP000233469"/>
    </source>
</evidence>
<dbReference type="AlphaFoldDB" id="A0A2N1NBF5"/>
<comment type="caution">
    <text evidence="2">The sequence shown here is derived from an EMBL/GenBank/DDBJ whole genome shotgun (WGS) entry which is preliminary data.</text>
</comment>
<dbReference type="SUPFAM" id="SSF56349">
    <property type="entry name" value="DNA breaking-rejoining enzymes"/>
    <property type="match status" value="1"/>
</dbReference>
<dbReference type="EMBL" id="LLXL01000540">
    <property type="protein sequence ID" value="PKK71211.1"/>
    <property type="molecule type" value="Genomic_DNA"/>
</dbReference>
<gene>
    <name evidence="2" type="ORF">RhiirC2_849330</name>
</gene>
<evidence type="ECO:0000256" key="1">
    <source>
        <dbReference type="ARBA" id="ARBA00023172"/>
    </source>
</evidence>
<dbReference type="Proteomes" id="UP000233469">
    <property type="component" value="Unassembled WGS sequence"/>
</dbReference>
<dbReference type="Gene3D" id="1.10.443.10">
    <property type="entry name" value="Intergrase catalytic core"/>
    <property type="match status" value="1"/>
</dbReference>
<accession>A0A2N1NBF5</accession>
<protein>
    <recommendedName>
        <fullName evidence="4">Tyr recombinase domain-containing protein</fullName>
    </recommendedName>
</protein>
<dbReference type="InterPro" id="IPR011010">
    <property type="entry name" value="DNA_brk_join_enz"/>
</dbReference>
<dbReference type="VEuPathDB" id="FungiDB:FUN_021821"/>
<dbReference type="InterPro" id="IPR013762">
    <property type="entry name" value="Integrase-like_cat_sf"/>
</dbReference>
<dbReference type="GO" id="GO:0015074">
    <property type="term" value="P:DNA integration"/>
    <property type="evidence" value="ECO:0007669"/>
    <property type="project" value="InterPro"/>
</dbReference>